<keyword evidence="3" id="KW-1185">Reference proteome</keyword>
<evidence type="ECO:0000313" key="2">
    <source>
        <dbReference type="EMBL" id="NBZ89223.1"/>
    </source>
</evidence>
<name>A0AAE5BXD5_9RHOB</name>
<protein>
    <submittedName>
        <fullName evidence="2">Uncharacterized protein</fullName>
    </submittedName>
</protein>
<dbReference type="EMBL" id="JAABNR010000019">
    <property type="protein sequence ID" value="NBZ89223.1"/>
    <property type="molecule type" value="Genomic_DNA"/>
</dbReference>
<dbReference type="RefSeq" id="WP_168776025.1">
    <property type="nucleotide sequence ID" value="NZ_JAABNR010000019.1"/>
</dbReference>
<dbReference type="AlphaFoldDB" id="A0AAE5BXD5"/>
<proteinExistence type="predicted"/>
<feature type="region of interest" description="Disordered" evidence="1">
    <location>
        <begin position="319"/>
        <end position="352"/>
    </location>
</feature>
<comment type="caution">
    <text evidence="2">The sequence shown here is derived from an EMBL/GenBank/DDBJ whole genome shotgun (WGS) entry which is preliminary data.</text>
</comment>
<dbReference type="Proteomes" id="UP001193501">
    <property type="component" value="Unassembled WGS sequence"/>
</dbReference>
<evidence type="ECO:0000256" key="1">
    <source>
        <dbReference type="SAM" id="MobiDB-lite"/>
    </source>
</evidence>
<sequence>MLYKDLIATYGSSLAGRSTLLDDRVWHVVPSEDLARFRRYALDALLQAKVYLMDHLAATYADTLHDTLQEHAQASGTQAMSYLGEIQFPAKVTWVEYDYGQLGVSRFERGSLSTTHDDRPHGSGLHGFLIDDREADHLRVTLFARADETKVMDPMSFLRLNRKPSGQLDYEDVKFEFNTSMIDFCIRVGESEKLIEARRTVHLINSGSDLFIPCALFAMLVSPDLGGIIPAETETFSSTEAKTAKKFGKSWILGAPKSHLTIRIGPQAAAHLRERAERIAFEQQNNAERSGPVRHRVSEHERHYRSGKIVLVKAHERGHGERPNIPTRVMGPREHEPAFNLSGGETAGRDEI</sequence>
<gene>
    <name evidence="2" type="ORF">GV832_16660</name>
</gene>
<reference evidence="2" key="1">
    <citation type="submission" date="2020-01" db="EMBL/GenBank/DDBJ databases">
        <authorList>
            <person name="Chen W.-M."/>
        </authorList>
    </citation>
    <scope>NUCLEOTIDE SEQUENCE</scope>
    <source>
        <strain evidence="2">CYK-10</strain>
    </source>
</reference>
<accession>A0AAE5BXD5</accession>
<organism evidence="2 3">
    <name type="scientific">Stagnihabitans tardus</name>
    <dbReference type="NCBI Taxonomy" id="2699202"/>
    <lineage>
        <taxon>Bacteria</taxon>
        <taxon>Pseudomonadati</taxon>
        <taxon>Pseudomonadota</taxon>
        <taxon>Alphaproteobacteria</taxon>
        <taxon>Rhodobacterales</taxon>
        <taxon>Paracoccaceae</taxon>
        <taxon>Stagnihabitans</taxon>
    </lineage>
</organism>
<evidence type="ECO:0000313" key="3">
    <source>
        <dbReference type="Proteomes" id="UP001193501"/>
    </source>
</evidence>